<proteinExistence type="predicted"/>
<sequence>MNIEEVKNFINDNKESEDVKTYLQDLNKVNVEGIEKYVTEDEEGKKWVDSIKDKHFNKALDTWKTNNLTKLIDDEVKKKFPSKDEKDIEVENLKVEIEKMKQEKIHEALTSKAIKIASDKSLPLNLVDFFIAQDEEATVNNLKVLEESFNKEVQKAVEKRLKNEGYNPPKDTSGNTLTLENIKNMSQAEINKNWDKVKEILKNK</sequence>
<evidence type="ECO:0000313" key="1">
    <source>
        <dbReference type="EMBL" id="MBC2473936.1"/>
    </source>
</evidence>
<reference evidence="1" key="1">
    <citation type="submission" date="2020-04" db="EMBL/GenBank/DDBJ databases">
        <authorList>
            <person name="Brown S."/>
        </authorList>
    </citation>
    <scope>NUCLEOTIDE SEQUENCE</scope>
    <source>
        <strain evidence="1">DJ015</strain>
    </source>
</reference>
<dbReference type="Proteomes" id="UP001194098">
    <property type="component" value="Unassembled WGS sequence"/>
</dbReference>
<organism evidence="1 2">
    <name type="scientific">Clostridium beijerinckii</name>
    <name type="common">Clostridium MP</name>
    <dbReference type="NCBI Taxonomy" id="1520"/>
    <lineage>
        <taxon>Bacteria</taxon>
        <taxon>Bacillati</taxon>
        <taxon>Bacillota</taxon>
        <taxon>Clostridia</taxon>
        <taxon>Eubacteriales</taxon>
        <taxon>Clostridiaceae</taxon>
        <taxon>Clostridium</taxon>
    </lineage>
</organism>
<comment type="caution">
    <text evidence="1">The sequence shown here is derived from an EMBL/GenBank/DDBJ whole genome shotgun (WGS) entry which is preliminary data.</text>
</comment>
<dbReference type="Pfam" id="PF14265">
    <property type="entry name" value="DUF4355"/>
    <property type="match status" value="1"/>
</dbReference>
<accession>A0AAW3W4T9</accession>
<gene>
    <name evidence="1" type="ORF">HGI39_04270</name>
</gene>
<dbReference type="InterPro" id="IPR025580">
    <property type="entry name" value="Gp46"/>
</dbReference>
<reference evidence="1" key="2">
    <citation type="journal article" date="2022" name="Nat. Biotechnol.">
        <title>Carbon-negative production of acetone and isopropanol by gas fermentation at industrial pilot scale.</title>
        <authorList>
            <person name="Liew F.E."/>
            <person name="Nogle R."/>
            <person name="Abdalla T."/>
            <person name="Rasor B.J."/>
            <person name="Canter C."/>
            <person name="Jensen R.O."/>
            <person name="Wang L."/>
            <person name="Strutz J."/>
            <person name="Chirania P."/>
            <person name="De Tissera S."/>
            <person name="Mueller A.P."/>
            <person name="Ruan Z."/>
            <person name="Gao A."/>
            <person name="Tran L."/>
            <person name="Engle N.L."/>
            <person name="Bromley J.C."/>
            <person name="Daniell J."/>
            <person name="Conrado R."/>
            <person name="Tschaplinski T.J."/>
            <person name="Giannone R.J."/>
            <person name="Hettich R.L."/>
            <person name="Karim A.S."/>
            <person name="Simpson S.D."/>
            <person name="Brown S.D."/>
            <person name="Leang C."/>
            <person name="Jewett M.C."/>
            <person name="Kopke M."/>
        </authorList>
    </citation>
    <scope>NUCLEOTIDE SEQUENCE</scope>
    <source>
        <strain evidence="1">DJ015</strain>
    </source>
</reference>
<protein>
    <submittedName>
        <fullName evidence="1">DUF4355 domain-containing protein</fullName>
    </submittedName>
</protein>
<name>A0AAW3W4T9_CLOBE</name>
<dbReference type="AlphaFoldDB" id="A0AAW3W4T9"/>
<dbReference type="RefSeq" id="WP_171779949.1">
    <property type="nucleotide sequence ID" value="NZ_JABAGV010000007.1"/>
</dbReference>
<evidence type="ECO:0000313" key="2">
    <source>
        <dbReference type="Proteomes" id="UP001194098"/>
    </source>
</evidence>
<dbReference type="EMBL" id="JABAGV010000007">
    <property type="protein sequence ID" value="MBC2473936.1"/>
    <property type="molecule type" value="Genomic_DNA"/>
</dbReference>